<evidence type="ECO:0000256" key="1">
    <source>
        <dbReference type="ARBA" id="ARBA00022679"/>
    </source>
</evidence>
<feature type="active site" description="Glycyl thioester intermediate" evidence="3">
    <location>
        <position position="691"/>
    </location>
</feature>
<evidence type="ECO:0000256" key="2">
    <source>
        <dbReference type="ARBA" id="ARBA00022786"/>
    </source>
</evidence>
<name>A0A9J7ZRE2_CYPCA</name>
<evidence type="ECO:0000313" key="6">
    <source>
        <dbReference type="Ensembl" id="ENSCCRP00000134018.1"/>
    </source>
</evidence>
<dbReference type="SUPFAM" id="SSF56204">
    <property type="entry name" value="Hect, E3 ligase catalytic domain"/>
    <property type="match status" value="1"/>
</dbReference>
<sequence length="725" mass="79642">MASGNDRGAGLSPQAVVAARAFVQLLALELSSAPNAPRESTAVRAGGSAAPLPVSDARVRQAMRRQFPSMFNTDQPRGKQRFSTPAPCIVKRTDFHMYVLSEPSQFTPKGSEELELAHAGLGKRMLSIPDHLKHDEIVALLEEEYPKLKTLQGGWMFFKSTGGSGRRKLSIIPTDAEGYSTTLLKSASNNGKNIVFVVPLQEKLSTEPLSYNSVEFAKMPQSKCITCGSQMPLQLLPLHVEGCNGTLTESESGTCLDEDCSVLEQPVPSTIGMDESLAVCPICLASYPADVLPFHASTCGDRMNCAQPSVAASPPRGEEFPGPSRGEELPGPSVPQSSAASTWATEVDPQKACQLFREDLLNRYSESPRLSLSLDMFDAEEEQDSAFISFYKQNNVNWAAPFKCRLRGDAAVGDGVNRHVLSMAMQKLKTGFRINLGSAAPTTLFEGEKEHRVPSAAAVLRESNLFEMAGRMIGHSFLHGGSSFSGLSLPVVTLLTGESIDTAASALTLKDCPDIDHRETIGLLKNAELTAEEHTKVTDLCLSWDLPFPNSTNRVWLFQELLSHAVLHRVKQPIKQIRKGLKQRGIWPLLSDRPDVHPLIFPRESTEELNPQTVIQSITWPQPNVDSDEDEDDTVPLEKISLVTGFLRKFIEEASADVLRDLMKFWVGWELPTRKLHVEVVTSTYPVAHTCFFKLKLPSHYQTYKIFHQDLMMALSSVSSGLGLV</sequence>
<dbReference type="AlphaFoldDB" id="A0A9J7ZRE2"/>
<dbReference type="InterPro" id="IPR035983">
    <property type="entry name" value="Hect_E3_ubiquitin_ligase"/>
</dbReference>
<feature type="compositionally biased region" description="Polar residues" evidence="4">
    <location>
        <begin position="334"/>
        <end position="344"/>
    </location>
</feature>
<organism evidence="6 7">
    <name type="scientific">Cyprinus carpio carpio</name>
    <dbReference type="NCBI Taxonomy" id="630221"/>
    <lineage>
        <taxon>Eukaryota</taxon>
        <taxon>Metazoa</taxon>
        <taxon>Chordata</taxon>
        <taxon>Craniata</taxon>
        <taxon>Vertebrata</taxon>
        <taxon>Euteleostomi</taxon>
        <taxon>Actinopterygii</taxon>
        <taxon>Neopterygii</taxon>
        <taxon>Teleostei</taxon>
        <taxon>Ostariophysi</taxon>
        <taxon>Cypriniformes</taxon>
        <taxon>Cyprinidae</taxon>
        <taxon>Cyprininae</taxon>
        <taxon>Cyprinus</taxon>
    </lineage>
</organism>
<keyword evidence="7" id="KW-1185">Reference proteome</keyword>
<keyword evidence="2 3" id="KW-0833">Ubl conjugation pathway</keyword>
<dbReference type="InterPro" id="IPR000569">
    <property type="entry name" value="HECT_dom"/>
</dbReference>
<evidence type="ECO:0000256" key="3">
    <source>
        <dbReference type="PROSITE-ProRule" id="PRU00104"/>
    </source>
</evidence>
<reference evidence="6" key="2">
    <citation type="submission" date="2025-09" db="UniProtKB">
        <authorList>
            <consortium name="Ensembl"/>
        </authorList>
    </citation>
    <scope>IDENTIFICATION</scope>
</reference>
<dbReference type="PROSITE" id="PS50237">
    <property type="entry name" value="HECT"/>
    <property type="match status" value="1"/>
</dbReference>
<dbReference type="Gene3D" id="3.90.1750.10">
    <property type="entry name" value="Hect, E3 ligase catalytic domains"/>
    <property type="match status" value="1"/>
</dbReference>
<feature type="region of interest" description="Disordered" evidence="4">
    <location>
        <begin position="308"/>
        <end position="346"/>
    </location>
</feature>
<dbReference type="Ensembl" id="ENSCCRT00000076824.2">
    <property type="protein sequence ID" value="ENSCCRP00000134018.1"/>
    <property type="gene ID" value="ENSCCRG00000038231.2"/>
</dbReference>
<protein>
    <recommendedName>
        <fullName evidence="5">HECT domain-containing protein</fullName>
    </recommendedName>
</protein>
<dbReference type="Gene3D" id="3.30.2410.10">
    <property type="entry name" value="Hect, E3 ligase catalytic domain"/>
    <property type="match status" value="1"/>
</dbReference>
<dbReference type="GeneTree" id="ENSGT00460000041731"/>
<dbReference type="Pfam" id="PF00632">
    <property type="entry name" value="HECT"/>
    <property type="match status" value="1"/>
</dbReference>
<proteinExistence type="predicted"/>
<reference evidence="6" key="1">
    <citation type="submission" date="2025-08" db="UniProtKB">
        <authorList>
            <consortium name="Ensembl"/>
        </authorList>
    </citation>
    <scope>IDENTIFICATION</scope>
</reference>
<evidence type="ECO:0000313" key="7">
    <source>
        <dbReference type="Proteomes" id="UP001108240"/>
    </source>
</evidence>
<keyword evidence="1" id="KW-0808">Transferase</keyword>
<dbReference type="SMART" id="SM00119">
    <property type="entry name" value="HECTc"/>
    <property type="match status" value="1"/>
</dbReference>
<accession>A0A9J7ZRE2</accession>
<feature type="domain" description="HECT" evidence="5">
    <location>
        <begin position="686"/>
        <end position="725"/>
    </location>
</feature>
<dbReference type="GO" id="GO:0004842">
    <property type="term" value="F:ubiquitin-protein transferase activity"/>
    <property type="evidence" value="ECO:0007669"/>
    <property type="project" value="InterPro"/>
</dbReference>
<evidence type="ECO:0000256" key="4">
    <source>
        <dbReference type="SAM" id="MobiDB-lite"/>
    </source>
</evidence>
<evidence type="ECO:0000259" key="5">
    <source>
        <dbReference type="PROSITE" id="PS50237"/>
    </source>
</evidence>
<dbReference type="Proteomes" id="UP001108240">
    <property type="component" value="Unplaced"/>
</dbReference>